<proteinExistence type="predicted"/>
<gene>
    <name evidence="1" type="ORF">H8K55_14920</name>
</gene>
<reference evidence="1 2" key="1">
    <citation type="submission" date="2020-08" db="EMBL/GenBank/DDBJ databases">
        <title>Novel species isolated from subtropical streams in China.</title>
        <authorList>
            <person name="Lu H."/>
        </authorList>
    </citation>
    <scope>NUCLEOTIDE SEQUENCE [LARGE SCALE GENOMIC DNA]</scope>
    <source>
        <strain evidence="1 2">LX15W</strain>
    </source>
</reference>
<keyword evidence="2" id="KW-1185">Reference proteome</keyword>
<protein>
    <submittedName>
        <fullName evidence="1">Inovirus-type Gp2 protein</fullName>
    </submittedName>
</protein>
<accession>A0ABR6YE94</accession>
<dbReference type="RefSeq" id="WP_186942870.1">
    <property type="nucleotide sequence ID" value="NZ_JACOGA010000014.1"/>
</dbReference>
<dbReference type="EMBL" id="JACOGA010000014">
    <property type="protein sequence ID" value="MBC3874882.1"/>
    <property type="molecule type" value="Genomic_DNA"/>
</dbReference>
<sequence length="352" mass="41411">MVKKKSSSANKFQTPSTIYSTIEKDLFSWLSDVDGIWALRDEPSKNCDLNVICSIHQFVLNVAQCSDPGFIKIQRDGYPLKYDSNKLSISLHELLLFALRKIDDRTFHYSEQVELFFRLIKLQANRFSTVHDQKPYRENIDNYFEFFIDFVEIVRTELKGEEFRSLFYARTRKVANNFRSTETYVKKILATHDTVRVFRIDLFASEIGSQSKPVLKQAQSYLGKFFRNWRHNKLFESIVGYIWKLEYSPLKGFYFHCVFFVSTIEVTDDCISVEKIGQYWVEQITKNQSEYFDCAKGIVEERKGGIGILCKDEPEKTQNLLSGIYYLFEKDLHFQFIIDGRSGKYRSYGRAE</sequence>
<dbReference type="Proteomes" id="UP000624279">
    <property type="component" value="Unassembled WGS sequence"/>
</dbReference>
<comment type="caution">
    <text evidence="1">The sequence shown here is derived from an EMBL/GenBank/DDBJ whole genome shotgun (WGS) entry which is preliminary data.</text>
</comment>
<organism evidence="1 2">
    <name type="scientific">Undibacterium flavidum</name>
    <dbReference type="NCBI Taxonomy" id="2762297"/>
    <lineage>
        <taxon>Bacteria</taxon>
        <taxon>Pseudomonadati</taxon>
        <taxon>Pseudomonadota</taxon>
        <taxon>Betaproteobacteria</taxon>
        <taxon>Burkholderiales</taxon>
        <taxon>Oxalobacteraceae</taxon>
        <taxon>Undibacterium</taxon>
    </lineage>
</organism>
<name>A0ABR6YE94_9BURK</name>
<evidence type="ECO:0000313" key="2">
    <source>
        <dbReference type="Proteomes" id="UP000624279"/>
    </source>
</evidence>
<evidence type="ECO:0000313" key="1">
    <source>
        <dbReference type="EMBL" id="MBC3874882.1"/>
    </source>
</evidence>